<dbReference type="InterPro" id="IPR003754">
    <property type="entry name" value="4pyrrol_synth_uPrphyn_synth"/>
</dbReference>
<comment type="caution">
    <text evidence="3">The sequence shown here is derived from an EMBL/GenBank/DDBJ whole genome shotgun (WGS) entry which is preliminary data.</text>
</comment>
<dbReference type="GO" id="GO:0005829">
    <property type="term" value="C:cytosol"/>
    <property type="evidence" value="ECO:0007669"/>
    <property type="project" value="TreeGrafter"/>
</dbReference>
<dbReference type="OrthoDB" id="5595751at2759"/>
<keyword evidence="4" id="KW-1185">Reference proteome</keyword>
<dbReference type="Pfam" id="PF02602">
    <property type="entry name" value="HEM4"/>
    <property type="match status" value="1"/>
</dbReference>
<dbReference type="PANTHER" id="PTHR12390:SF0">
    <property type="entry name" value="UROPORPHYRINOGEN-III SYNTHASE"/>
    <property type="match status" value="1"/>
</dbReference>
<dbReference type="SUPFAM" id="SSF69618">
    <property type="entry name" value="HemD-like"/>
    <property type="match status" value="1"/>
</dbReference>
<feature type="domain" description="Tetrapyrrole biosynthesis uroporphyrinogen III synthase" evidence="2">
    <location>
        <begin position="39"/>
        <end position="244"/>
    </location>
</feature>
<dbReference type="CDD" id="cd06578">
    <property type="entry name" value="HemD"/>
    <property type="match status" value="1"/>
</dbReference>
<sequence length="254" mass="29412">MKFSPIDYFLFIMSILFLKNKSKPKDPYEEIFYEYKTRFIPLLDHSHEDKAATINYLKSDEFLKVPIFIITSQRAVEMFRECIEEIENKEEILNKIGYTVGPATFKILSDVGFKNVKGGGNAGNGAKLSEIIIDEVDKSLPIVFLTGEIRKDIIPRKLKEEGYNLTEFVIYKTFERELGKIEFNKDDWIVFFSPQGTKEIVKYLKHDNQNWKIASIGPTTEEYLIENNLPPKIVSQKPSPSSLYESISKSDNER</sequence>
<dbReference type="Proteomes" id="UP001152885">
    <property type="component" value="Unassembled WGS sequence"/>
</dbReference>
<name>A0A9W4TXV4_9ASCO</name>
<dbReference type="GO" id="GO:0006780">
    <property type="term" value="P:uroporphyrinogen III biosynthetic process"/>
    <property type="evidence" value="ECO:0007669"/>
    <property type="project" value="InterPro"/>
</dbReference>
<evidence type="ECO:0000256" key="1">
    <source>
        <dbReference type="SAM" id="MobiDB-lite"/>
    </source>
</evidence>
<dbReference type="PANTHER" id="PTHR12390">
    <property type="entry name" value="UROPORPHYRINOGEN III SYNTHASE"/>
    <property type="match status" value="1"/>
</dbReference>
<reference evidence="3" key="1">
    <citation type="submission" date="2022-12" db="EMBL/GenBank/DDBJ databases">
        <authorList>
            <person name="Brejova B."/>
        </authorList>
    </citation>
    <scope>NUCLEOTIDE SEQUENCE</scope>
</reference>
<dbReference type="InterPro" id="IPR039793">
    <property type="entry name" value="UROS/Hem4"/>
</dbReference>
<dbReference type="Gene3D" id="3.40.50.10090">
    <property type="match status" value="2"/>
</dbReference>
<evidence type="ECO:0000313" key="4">
    <source>
        <dbReference type="Proteomes" id="UP001152885"/>
    </source>
</evidence>
<dbReference type="InterPro" id="IPR036108">
    <property type="entry name" value="4pyrrol_syn_uPrphyn_synt_sf"/>
</dbReference>
<gene>
    <name evidence="3" type="ORF">CANVERA_P3566</name>
</gene>
<dbReference type="GO" id="GO:0004852">
    <property type="term" value="F:uroporphyrinogen-III synthase activity"/>
    <property type="evidence" value="ECO:0007669"/>
    <property type="project" value="InterPro"/>
</dbReference>
<feature type="compositionally biased region" description="Polar residues" evidence="1">
    <location>
        <begin position="236"/>
        <end position="247"/>
    </location>
</feature>
<accession>A0A9W4TXV4</accession>
<evidence type="ECO:0000259" key="2">
    <source>
        <dbReference type="Pfam" id="PF02602"/>
    </source>
</evidence>
<feature type="region of interest" description="Disordered" evidence="1">
    <location>
        <begin position="235"/>
        <end position="254"/>
    </location>
</feature>
<organism evidence="3 4">
    <name type="scientific">Candida verbasci</name>
    <dbReference type="NCBI Taxonomy" id="1227364"/>
    <lineage>
        <taxon>Eukaryota</taxon>
        <taxon>Fungi</taxon>
        <taxon>Dikarya</taxon>
        <taxon>Ascomycota</taxon>
        <taxon>Saccharomycotina</taxon>
        <taxon>Pichiomycetes</taxon>
        <taxon>Debaryomycetaceae</taxon>
        <taxon>Candida/Lodderomyces clade</taxon>
        <taxon>Candida</taxon>
    </lineage>
</organism>
<evidence type="ECO:0000313" key="3">
    <source>
        <dbReference type="EMBL" id="CAI5759057.1"/>
    </source>
</evidence>
<protein>
    <recommendedName>
        <fullName evidence="2">Tetrapyrrole biosynthesis uroporphyrinogen III synthase domain-containing protein</fullName>
    </recommendedName>
</protein>
<dbReference type="EMBL" id="CANTUO010000003">
    <property type="protein sequence ID" value="CAI5759057.1"/>
    <property type="molecule type" value="Genomic_DNA"/>
</dbReference>
<dbReference type="AlphaFoldDB" id="A0A9W4TXV4"/>
<proteinExistence type="predicted"/>